<dbReference type="SUPFAM" id="SSF63712">
    <property type="entry name" value="Nicotinic receptor ligand binding domain-like"/>
    <property type="match status" value="1"/>
</dbReference>
<organism evidence="2 3">
    <name type="scientific">Ancylostoma ceylanicum</name>
    <dbReference type="NCBI Taxonomy" id="53326"/>
    <lineage>
        <taxon>Eukaryota</taxon>
        <taxon>Metazoa</taxon>
        <taxon>Ecdysozoa</taxon>
        <taxon>Nematoda</taxon>
        <taxon>Chromadorea</taxon>
        <taxon>Rhabditida</taxon>
        <taxon>Rhabditina</taxon>
        <taxon>Rhabditomorpha</taxon>
        <taxon>Strongyloidea</taxon>
        <taxon>Ancylostomatidae</taxon>
        <taxon>Ancylostomatinae</taxon>
        <taxon>Ancylostoma</taxon>
    </lineage>
</organism>
<feature type="region of interest" description="Disordered" evidence="1">
    <location>
        <begin position="92"/>
        <end position="130"/>
    </location>
</feature>
<comment type="caution">
    <text evidence="2">The sequence shown here is derived from an EMBL/GenBank/DDBJ whole genome shotgun (WGS) entry which is preliminary data.</text>
</comment>
<feature type="region of interest" description="Disordered" evidence="1">
    <location>
        <begin position="1"/>
        <end position="20"/>
    </location>
</feature>
<dbReference type="EMBL" id="JARK01001403">
    <property type="protein sequence ID" value="EYC08261.1"/>
    <property type="molecule type" value="Genomic_DNA"/>
</dbReference>
<evidence type="ECO:0000313" key="2">
    <source>
        <dbReference type="EMBL" id="EYC08261.1"/>
    </source>
</evidence>
<gene>
    <name evidence="2" type="primary">Acey_s0067.g78</name>
    <name evidence="2" type="ORF">Y032_0067g78</name>
</gene>
<dbReference type="Proteomes" id="UP000024635">
    <property type="component" value="Unassembled WGS sequence"/>
</dbReference>
<reference evidence="3" key="1">
    <citation type="journal article" date="2015" name="Nat. Genet.">
        <title>The genome and transcriptome of the zoonotic hookworm Ancylostoma ceylanicum identify infection-specific gene families.</title>
        <authorList>
            <person name="Schwarz E.M."/>
            <person name="Hu Y."/>
            <person name="Antoshechkin I."/>
            <person name="Miller M.M."/>
            <person name="Sternberg P.W."/>
            <person name="Aroian R.V."/>
        </authorList>
    </citation>
    <scope>NUCLEOTIDE SEQUENCE</scope>
    <source>
        <strain evidence="3">HY135</strain>
    </source>
</reference>
<evidence type="ECO:0000256" key="1">
    <source>
        <dbReference type="SAM" id="MobiDB-lite"/>
    </source>
</evidence>
<protein>
    <submittedName>
        <fullName evidence="2">Uncharacterized protein</fullName>
    </submittedName>
</protein>
<dbReference type="GO" id="GO:0016020">
    <property type="term" value="C:membrane"/>
    <property type="evidence" value="ECO:0007669"/>
    <property type="project" value="InterPro"/>
</dbReference>
<name>A0A016TZP4_9BILA</name>
<keyword evidence="3" id="KW-1185">Reference proteome</keyword>
<dbReference type="GO" id="GO:0005230">
    <property type="term" value="F:extracellular ligand-gated monoatomic ion channel activity"/>
    <property type="evidence" value="ECO:0007669"/>
    <property type="project" value="InterPro"/>
</dbReference>
<sequence>MECPLPLPNSDRSPPEIPSSQPLAPWRLCVCSSHIKKRCLACDVEMIQHYMGLLLLAGCAMCMGPVVRPDKFHHTKAGHRTLRSPRRIHQKEETHVEEVLSRERRRHERASNEFNNSATSAEVSADDPSKDLPMERLRRAFGRNDYLLPENFKTLRRSDIPVTYRLHDDLLRYYRKGTRPVTHPNKIVSVSMSVFLYQIVKLSIFRCTRQSREERSKIFDKFNVFVTICGCLGEYKHQQDAALRLGRREKHNQSFGKLRIGE</sequence>
<dbReference type="InterPro" id="IPR036734">
    <property type="entry name" value="Neur_chan_lig-bd_sf"/>
</dbReference>
<accession>A0A016TZP4</accession>
<dbReference type="AlphaFoldDB" id="A0A016TZP4"/>
<feature type="compositionally biased region" description="Polar residues" evidence="1">
    <location>
        <begin position="112"/>
        <end position="122"/>
    </location>
</feature>
<feature type="compositionally biased region" description="Basic and acidic residues" evidence="1">
    <location>
        <begin position="92"/>
        <end position="102"/>
    </location>
</feature>
<proteinExistence type="predicted"/>
<dbReference type="OrthoDB" id="5869865at2759"/>
<evidence type="ECO:0000313" key="3">
    <source>
        <dbReference type="Proteomes" id="UP000024635"/>
    </source>
</evidence>